<protein>
    <submittedName>
        <fullName evidence="1">Uncharacterized protein</fullName>
    </submittedName>
</protein>
<dbReference type="EMBL" id="MU274906">
    <property type="protein sequence ID" value="KAI0091092.1"/>
    <property type="molecule type" value="Genomic_DNA"/>
</dbReference>
<gene>
    <name evidence="1" type="ORF">BDY19DRAFT_991671</name>
</gene>
<organism evidence="1 2">
    <name type="scientific">Irpex rosettiformis</name>
    <dbReference type="NCBI Taxonomy" id="378272"/>
    <lineage>
        <taxon>Eukaryota</taxon>
        <taxon>Fungi</taxon>
        <taxon>Dikarya</taxon>
        <taxon>Basidiomycota</taxon>
        <taxon>Agaricomycotina</taxon>
        <taxon>Agaricomycetes</taxon>
        <taxon>Polyporales</taxon>
        <taxon>Irpicaceae</taxon>
        <taxon>Irpex</taxon>
    </lineage>
</organism>
<reference evidence="1" key="1">
    <citation type="journal article" date="2021" name="Environ. Microbiol.">
        <title>Gene family expansions and transcriptome signatures uncover fungal adaptations to wood decay.</title>
        <authorList>
            <person name="Hage H."/>
            <person name="Miyauchi S."/>
            <person name="Viragh M."/>
            <person name="Drula E."/>
            <person name="Min B."/>
            <person name="Chaduli D."/>
            <person name="Navarro D."/>
            <person name="Favel A."/>
            <person name="Norest M."/>
            <person name="Lesage-Meessen L."/>
            <person name="Balint B."/>
            <person name="Merenyi Z."/>
            <person name="de Eugenio L."/>
            <person name="Morin E."/>
            <person name="Martinez A.T."/>
            <person name="Baldrian P."/>
            <person name="Stursova M."/>
            <person name="Martinez M.J."/>
            <person name="Novotny C."/>
            <person name="Magnuson J.K."/>
            <person name="Spatafora J.W."/>
            <person name="Maurice S."/>
            <person name="Pangilinan J."/>
            <person name="Andreopoulos W."/>
            <person name="LaButti K."/>
            <person name="Hundley H."/>
            <person name="Na H."/>
            <person name="Kuo A."/>
            <person name="Barry K."/>
            <person name="Lipzen A."/>
            <person name="Henrissat B."/>
            <person name="Riley R."/>
            <person name="Ahrendt S."/>
            <person name="Nagy L.G."/>
            <person name="Grigoriev I.V."/>
            <person name="Martin F."/>
            <person name="Rosso M.N."/>
        </authorList>
    </citation>
    <scope>NUCLEOTIDE SEQUENCE</scope>
    <source>
        <strain evidence="1">CBS 384.51</strain>
    </source>
</reference>
<sequence>MAVRFWWLDGSAFGRHSTSLAPLSLPFAASLLRKLFRKRCKGGERLGSQRRDELFQGRGWWAEEEIIQAEARGPTHPPPLFIAAAYNIDRQAELHLPLCCGTGGDPSVAYSATRAHPSIMASLDIIARNSTARQNSDVAIVDYVELAVDTGHGHWATHWNPARRERMPARLRQVSNSSRYSFSSKIRRI</sequence>
<accession>A0ACB8U9V9</accession>
<evidence type="ECO:0000313" key="1">
    <source>
        <dbReference type="EMBL" id="KAI0091092.1"/>
    </source>
</evidence>
<comment type="caution">
    <text evidence="1">The sequence shown here is derived from an EMBL/GenBank/DDBJ whole genome shotgun (WGS) entry which is preliminary data.</text>
</comment>
<evidence type="ECO:0000313" key="2">
    <source>
        <dbReference type="Proteomes" id="UP001055072"/>
    </source>
</evidence>
<name>A0ACB8U9V9_9APHY</name>
<proteinExistence type="predicted"/>
<keyword evidence="2" id="KW-1185">Reference proteome</keyword>
<dbReference type="Proteomes" id="UP001055072">
    <property type="component" value="Unassembled WGS sequence"/>
</dbReference>